<evidence type="ECO:0000256" key="1">
    <source>
        <dbReference type="ARBA" id="ARBA00010333"/>
    </source>
</evidence>
<proteinExistence type="inferred from homology"/>
<comment type="caution">
    <text evidence="7">The sequence shown here is derived from an EMBL/GenBank/DDBJ whole genome shotgun (WGS) entry which is preliminary data.</text>
</comment>
<dbReference type="PROSITE" id="PS01039">
    <property type="entry name" value="SBP_BACTERIAL_3"/>
    <property type="match status" value="1"/>
</dbReference>
<accession>A0ABW6CP12</accession>
<dbReference type="RefSeq" id="WP_377366855.1">
    <property type="nucleotide sequence ID" value="NZ_JAOTJD010000001.1"/>
</dbReference>
<dbReference type="InterPro" id="IPR001638">
    <property type="entry name" value="Solute-binding_3/MltF_N"/>
</dbReference>
<dbReference type="SMART" id="SM00062">
    <property type="entry name" value="PBPb"/>
    <property type="match status" value="1"/>
</dbReference>
<name>A0ABW6CP12_9CAUL</name>
<feature type="domain" description="Solute-binding protein family 3/N-terminal" evidence="6">
    <location>
        <begin position="63"/>
        <end position="291"/>
    </location>
</feature>
<reference evidence="7 8" key="1">
    <citation type="submission" date="2022-09" db="EMBL/GenBank/DDBJ databases">
        <title>New species of Phenylobacterium.</title>
        <authorList>
            <person name="Mieszkin S."/>
        </authorList>
    </citation>
    <scope>NUCLEOTIDE SEQUENCE [LARGE SCALE GENOMIC DNA]</scope>
    <source>
        <strain evidence="7 8">HK31-G</strain>
    </source>
</reference>
<keyword evidence="3 5" id="KW-0732">Signal</keyword>
<dbReference type="EMBL" id="JAOTJD010000001">
    <property type="protein sequence ID" value="MFD3262573.1"/>
    <property type="molecule type" value="Genomic_DNA"/>
</dbReference>
<evidence type="ECO:0000256" key="5">
    <source>
        <dbReference type="SAM" id="SignalP"/>
    </source>
</evidence>
<keyword evidence="2" id="KW-0813">Transport</keyword>
<evidence type="ECO:0000313" key="7">
    <source>
        <dbReference type="EMBL" id="MFD3262573.1"/>
    </source>
</evidence>
<evidence type="ECO:0000259" key="6">
    <source>
        <dbReference type="SMART" id="SM00062"/>
    </source>
</evidence>
<evidence type="ECO:0000256" key="2">
    <source>
        <dbReference type="ARBA" id="ARBA00022448"/>
    </source>
</evidence>
<dbReference type="Gene3D" id="3.40.190.10">
    <property type="entry name" value="Periplasmic binding protein-like II"/>
    <property type="match status" value="2"/>
</dbReference>
<feature type="chain" id="PRO_5046794600" evidence="5">
    <location>
        <begin position="27"/>
        <end position="369"/>
    </location>
</feature>
<evidence type="ECO:0000313" key="8">
    <source>
        <dbReference type="Proteomes" id="UP001598130"/>
    </source>
</evidence>
<dbReference type="SUPFAM" id="SSF53850">
    <property type="entry name" value="Periplasmic binding protein-like II"/>
    <property type="match status" value="1"/>
</dbReference>
<evidence type="ECO:0000256" key="4">
    <source>
        <dbReference type="RuleBase" id="RU003744"/>
    </source>
</evidence>
<dbReference type="PANTHER" id="PTHR30085">
    <property type="entry name" value="AMINO ACID ABC TRANSPORTER PERMEASE"/>
    <property type="match status" value="1"/>
</dbReference>
<sequence>MRSVIKALRRTAAVGLLLWLAACGDAGDAPKPQPVTTAAADPATQVLQAKASPTLAAVRARGYLACGVNAGLAGFAFPDDKGTWRGFDVDICRAVAAAVLGDAKAVRFTAIPAQDRFAALSSGKIDILSRNTSWTFGRDAGALDFPAVTYFDGQGFLAPKALGLASADELNGARICVQAGTASEQNMADYFKIRGLKYSAVVSVSEAQARETYQGEGCDAYTADVSALASARSLMNNPNAHVVLPTVISKEPLGPVVRQDDPAWTDIVRWSVYALMLGEELKLTADNVAEARDASQDPRVRRLLGAQGNLGPLLGLKADWAFQAIRQVGAYDEVFRRNLGQGSPLKLERGLNALWNAPQPGLHYPPPVR</sequence>
<evidence type="ECO:0000256" key="3">
    <source>
        <dbReference type="ARBA" id="ARBA00022729"/>
    </source>
</evidence>
<dbReference type="Pfam" id="PF00497">
    <property type="entry name" value="SBP_bac_3"/>
    <property type="match status" value="1"/>
</dbReference>
<dbReference type="InterPro" id="IPR018313">
    <property type="entry name" value="SBP_3_CS"/>
</dbReference>
<gene>
    <name evidence="7" type="ORF">OCL97_01180</name>
</gene>
<dbReference type="InterPro" id="IPR051455">
    <property type="entry name" value="Bact_solute-bind_prot3"/>
</dbReference>
<comment type="similarity">
    <text evidence="1 4">Belongs to the bacterial solute-binding protein 3 family.</text>
</comment>
<dbReference type="Proteomes" id="UP001598130">
    <property type="component" value="Unassembled WGS sequence"/>
</dbReference>
<protein>
    <submittedName>
        <fullName evidence="7">Amino acid ABC transporter substrate-binding protein</fullName>
    </submittedName>
</protein>
<dbReference type="PANTHER" id="PTHR30085:SF7">
    <property type="entry name" value="AMINO-ACID ABC TRANSPORTER-BINDING PROTEIN YHDW-RELATED"/>
    <property type="match status" value="1"/>
</dbReference>
<feature type="signal peptide" evidence="5">
    <location>
        <begin position="1"/>
        <end position="26"/>
    </location>
</feature>
<organism evidence="7 8">
    <name type="scientific">Phenylobacterium ferrooxidans</name>
    <dbReference type="NCBI Taxonomy" id="2982689"/>
    <lineage>
        <taxon>Bacteria</taxon>
        <taxon>Pseudomonadati</taxon>
        <taxon>Pseudomonadota</taxon>
        <taxon>Alphaproteobacteria</taxon>
        <taxon>Caulobacterales</taxon>
        <taxon>Caulobacteraceae</taxon>
        <taxon>Phenylobacterium</taxon>
    </lineage>
</organism>
<dbReference type="PROSITE" id="PS51257">
    <property type="entry name" value="PROKAR_LIPOPROTEIN"/>
    <property type="match status" value="1"/>
</dbReference>
<dbReference type="CDD" id="cd13692">
    <property type="entry name" value="PBP2_BztA"/>
    <property type="match status" value="1"/>
</dbReference>
<keyword evidence="8" id="KW-1185">Reference proteome</keyword>